<evidence type="ECO:0000313" key="2">
    <source>
        <dbReference type="EMBL" id="ETO32501.1"/>
    </source>
</evidence>
<comment type="caution">
    <text evidence="2">The sequence shown here is derived from an EMBL/GenBank/DDBJ whole genome shotgun (WGS) entry which is preliminary data.</text>
</comment>
<organism evidence="2 3">
    <name type="scientific">Reticulomyxa filosa</name>
    <dbReference type="NCBI Taxonomy" id="46433"/>
    <lineage>
        <taxon>Eukaryota</taxon>
        <taxon>Sar</taxon>
        <taxon>Rhizaria</taxon>
        <taxon>Retaria</taxon>
        <taxon>Foraminifera</taxon>
        <taxon>Monothalamids</taxon>
        <taxon>Reticulomyxidae</taxon>
        <taxon>Reticulomyxa</taxon>
    </lineage>
</organism>
<keyword evidence="3" id="KW-1185">Reference proteome</keyword>
<feature type="region of interest" description="Disordered" evidence="1">
    <location>
        <begin position="1"/>
        <end position="28"/>
    </location>
</feature>
<reference evidence="2 3" key="1">
    <citation type="journal article" date="2013" name="Curr. Biol.">
        <title>The Genome of the Foraminiferan Reticulomyxa filosa.</title>
        <authorList>
            <person name="Glockner G."/>
            <person name="Hulsmann N."/>
            <person name="Schleicher M."/>
            <person name="Noegel A.A."/>
            <person name="Eichinger L."/>
            <person name="Gallinger C."/>
            <person name="Pawlowski J."/>
            <person name="Sierra R."/>
            <person name="Euteneuer U."/>
            <person name="Pillet L."/>
            <person name="Moustafa A."/>
            <person name="Platzer M."/>
            <person name="Groth M."/>
            <person name="Szafranski K."/>
            <person name="Schliwa M."/>
        </authorList>
    </citation>
    <scope>NUCLEOTIDE SEQUENCE [LARGE SCALE GENOMIC DNA]</scope>
</reference>
<feature type="region of interest" description="Disordered" evidence="1">
    <location>
        <begin position="128"/>
        <end position="172"/>
    </location>
</feature>
<name>X6P2Q2_RETFI</name>
<gene>
    <name evidence="2" type="ORF">RFI_04617</name>
</gene>
<accession>X6P2Q2</accession>
<dbReference type="AlphaFoldDB" id="X6P2Q2"/>
<evidence type="ECO:0000313" key="3">
    <source>
        <dbReference type="Proteomes" id="UP000023152"/>
    </source>
</evidence>
<evidence type="ECO:0000256" key="1">
    <source>
        <dbReference type="SAM" id="MobiDB-lite"/>
    </source>
</evidence>
<dbReference type="EMBL" id="ASPP01004160">
    <property type="protein sequence ID" value="ETO32501.1"/>
    <property type="molecule type" value="Genomic_DNA"/>
</dbReference>
<feature type="compositionally biased region" description="Basic and acidic residues" evidence="1">
    <location>
        <begin position="1"/>
        <end position="13"/>
    </location>
</feature>
<dbReference type="Proteomes" id="UP000023152">
    <property type="component" value="Unassembled WGS sequence"/>
</dbReference>
<feature type="compositionally biased region" description="Low complexity" evidence="1">
    <location>
        <begin position="136"/>
        <end position="147"/>
    </location>
</feature>
<sequence>MNEDSLQKFKEQGGNKMKKRRRGNINNSAPISQIRSVLRKKKTGKELISEPIFILTLKVDQATDEIATVPKRHNRPKTKEKKNEKQQFTTIITQMKSILENNEFDKLQTIANTLVEAVQLHYKDTERIYPSDDNQSASEESNHANVSSEEENNSDSDPSKEKQEVNEESERE</sequence>
<protein>
    <submittedName>
        <fullName evidence="2">Cortexillin</fullName>
    </submittedName>
</protein>
<proteinExistence type="predicted"/>
<feature type="compositionally biased region" description="Basic and acidic residues" evidence="1">
    <location>
        <begin position="157"/>
        <end position="172"/>
    </location>
</feature>